<dbReference type="Pfam" id="PF09359">
    <property type="entry name" value="VTC"/>
    <property type="match status" value="1"/>
</dbReference>
<organism evidence="2">
    <name type="scientific">Blautia hansenii</name>
    <name type="common">Ruminococcus hansenii</name>
    <dbReference type="NCBI Taxonomy" id="1322"/>
    <lineage>
        <taxon>Bacteria</taxon>
        <taxon>Bacillati</taxon>
        <taxon>Bacillota</taxon>
        <taxon>Clostridia</taxon>
        <taxon>Lachnospirales</taxon>
        <taxon>Lachnospiraceae</taxon>
        <taxon>Blautia</taxon>
    </lineage>
</organism>
<dbReference type="InterPro" id="IPR042267">
    <property type="entry name" value="VTC_sf"/>
</dbReference>
<evidence type="ECO:0000259" key="1">
    <source>
        <dbReference type="Pfam" id="PF09359"/>
    </source>
</evidence>
<accession>A0A6N2U0H2</accession>
<gene>
    <name evidence="2" type="ORF">BHLFYP23_00108</name>
</gene>
<dbReference type="RefSeq" id="WP_156342396.1">
    <property type="nucleotide sequence ID" value="NZ_CACRSY010000012.1"/>
</dbReference>
<dbReference type="EMBL" id="CACRSY010000012">
    <property type="protein sequence ID" value="VYT09006.1"/>
    <property type="molecule type" value="Genomic_DNA"/>
</dbReference>
<dbReference type="AlphaFoldDB" id="A0A6N2U0H2"/>
<proteinExistence type="predicted"/>
<dbReference type="GO" id="GO:0006799">
    <property type="term" value="P:polyphosphate biosynthetic process"/>
    <property type="evidence" value="ECO:0007669"/>
    <property type="project" value="UniProtKB-ARBA"/>
</dbReference>
<protein>
    <submittedName>
        <fullName evidence="2">VTC domain protein</fullName>
    </submittedName>
</protein>
<reference evidence="2" key="1">
    <citation type="submission" date="2019-11" db="EMBL/GenBank/DDBJ databases">
        <authorList>
            <person name="Feng L."/>
        </authorList>
    </citation>
    <scope>NUCLEOTIDE SEQUENCE</scope>
    <source>
        <strain evidence="2">BhanseniiLFYP23</strain>
    </source>
</reference>
<dbReference type="Gene3D" id="3.20.100.30">
    <property type="entry name" value="VTC, catalytic tunnel domain"/>
    <property type="match status" value="1"/>
</dbReference>
<dbReference type="CDD" id="cd07750">
    <property type="entry name" value="PolyPPase_VTC_like"/>
    <property type="match status" value="1"/>
</dbReference>
<name>A0A6N2U0H2_BLAHA</name>
<evidence type="ECO:0000313" key="2">
    <source>
        <dbReference type="EMBL" id="VYT09006.1"/>
    </source>
</evidence>
<sequence length="238" mass="28431">MSQEKQTKLSVSRKEVKYLLSLQDRLFLLDALDHILTPDAYGGYDGYTVRSVYFDSITNEDYIDKKRGADEKKRIRVRIYHTEDATAKFELKRKSFGRELKESLVISREDAQRLLKRDFTALLNYDSDVAEYAYDFMTSRLYRPVSLIEYDRRAYTHENFNTRITLDNHLRYCDFCYDLYSDKLNFKSAMPKDQTILEIKYDRFLFKQIQDVLAQCDLSKKPPSKFGTSRQLLKEYYY</sequence>
<feature type="domain" description="VTC" evidence="1">
    <location>
        <begin position="13"/>
        <end position="233"/>
    </location>
</feature>
<dbReference type="InterPro" id="IPR018966">
    <property type="entry name" value="VTC_domain"/>
</dbReference>